<gene>
    <name evidence="2" type="ORF">WMO26_05550</name>
</gene>
<dbReference type="InterPro" id="IPR023346">
    <property type="entry name" value="Lysozyme-like_dom_sf"/>
</dbReference>
<evidence type="ECO:0000259" key="1">
    <source>
        <dbReference type="Pfam" id="PF01464"/>
    </source>
</evidence>
<protein>
    <submittedName>
        <fullName evidence="2">Lytic transglycosylase domain-containing protein</fullName>
    </submittedName>
</protein>
<evidence type="ECO:0000313" key="3">
    <source>
        <dbReference type="Proteomes" id="UP001489509"/>
    </source>
</evidence>
<proteinExistence type="predicted"/>
<dbReference type="PANTHER" id="PTHR37423">
    <property type="entry name" value="SOLUBLE LYTIC MUREIN TRANSGLYCOSYLASE-RELATED"/>
    <property type="match status" value="1"/>
</dbReference>
<dbReference type="Gene3D" id="1.10.530.10">
    <property type="match status" value="1"/>
</dbReference>
<dbReference type="Pfam" id="PF01464">
    <property type="entry name" value="SLT"/>
    <property type="match status" value="1"/>
</dbReference>
<organism evidence="2 3">
    <name type="scientific">Solibaculum intestinale</name>
    <dbReference type="NCBI Taxonomy" id="3133165"/>
    <lineage>
        <taxon>Bacteria</taxon>
        <taxon>Bacillati</taxon>
        <taxon>Bacillota</taxon>
        <taxon>Clostridia</taxon>
        <taxon>Eubacteriales</taxon>
        <taxon>Oscillospiraceae</taxon>
        <taxon>Solibaculum</taxon>
    </lineage>
</organism>
<name>A0ABV1DZ20_9FIRM</name>
<comment type="caution">
    <text evidence="2">The sequence shown here is derived from an EMBL/GenBank/DDBJ whole genome shotgun (WGS) entry which is preliminary data.</text>
</comment>
<accession>A0ABV1DZ20</accession>
<sequence>MKGKKILLGTVVGILVLAVAVQVLRFGYTQFMHSSYPRPEEYQALVTQASADTGVNEALIYAVIRTESGFRPQVESHAGAIGLMQITPATFDWIRFMTGWDEPLTSEDLNDPAVNIKYGTQLLSILLTEFETQDEALAAYNAGRSRVNQWLKDPECSKDGETLSYIPIEETRNYVKKVEDARQTYQRLYYDTASSQK</sequence>
<evidence type="ECO:0000313" key="2">
    <source>
        <dbReference type="EMBL" id="MEQ2440290.1"/>
    </source>
</evidence>
<dbReference type="Proteomes" id="UP001489509">
    <property type="component" value="Unassembled WGS sequence"/>
</dbReference>
<feature type="domain" description="Transglycosylase SLT" evidence="1">
    <location>
        <begin position="46"/>
        <end position="154"/>
    </location>
</feature>
<dbReference type="PANTHER" id="PTHR37423:SF2">
    <property type="entry name" value="MEMBRANE-BOUND LYTIC MUREIN TRANSGLYCOSYLASE C"/>
    <property type="match status" value="1"/>
</dbReference>
<dbReference type="EMBL" id="JBBMFD010000006">
    <property type="protein sequence ID" value="MEQ2440290.1"/>
    <property type="molecule type" value="Genomic_DNA"/>
</dbReference>
<dbReference type="InterPro" id="IPR008258">
    <property type="entry name" value="Transglycosylase_SLT_dom_1"/>
</dbReference>
<reference evidence="2 3" key="1">
    <citation type="submission" date="2024-03" db="EMBL/GenBank/DDBJ databases">
        <title>Human intestinal bacterial collection.</title>
        <authorList>
            <person name="Pauvert C."/>
            <person name="Hitch T.C.A."/>
            <person name="Clavel T."/>
        </authorList>
    </citation>
    <scope>NUCLEOTIDE SEQUENCE [LARGE SCALE GENOMIC DNA]</scope>
    <source>
        <strain evidence="2 3">CLA-JM-H44</strain>
    </source>
</reference>
<dbReference type="CDD" id="cd16896">
    <property type="entry name" value="LT_Slt70-like"/>
    <property type="match status" value="1"/>
</dbReference>
<keyword evidence="3" id="KW-1185">Reference proteome</keyword>
<dbReference type="SUPFAM" id="SSF53955">
    <property type="entry name" value="Lysozyme-like"/>
    <property type="match status" value="1"/>
</dbReference>
<dbReference type="RefSeq" id="WP_349218756.1">
    <property type="nucleotide sequence ID" value="NZ_JBBMFD010000006.1"/>
</dbReference>